<name>A0ABP5ABD9_9ACTN</name>
<dbReference type="Proteomes" id="UP001501612">
    <property type="component" value="Unassembled WGS sequence"/>
</dbReference>
<evidence type="ECO:0000313" key="1">
    <source>
        <dbReference type="EMBL" id="GAA1907036.1"/>
    </source>
</evidence>
<gene>
    <name evidence="1" type="ORF">GCM10009737_04780</name>
</gene>
<reference evidence="2" key="1">
    <citation type="journal article" date="2019" name="Int. J. Syst. Evol. Microbiol.">
        <title>The Global Catalogue of Microorganisms (GCM) 10K type strain sequencing project: providing services to taxonomists for standard genome sequencing and annotation.</title>
        <authorList>
            <consortium name="The Broad Institute Genomics Platform"/>
            <consortium name="The Broad Institute Genome Sequencing Center for Infectious Disease"/>
            <person name="Wu L."/>
            <person name="Ma J."/>
        </authorList>
    </citation>
    <scope>NUCLEOTIDE SEQUENCE [LARGE SCALE GENOMIC DNA]</scope>
    <source>
        <strain evidence="2">JCM 14046</strain>
    </source>
</reference>
<dbReference type="RefSeq" id="WP_344003186.1">
    <property type="nucleotide sequence ID" value="NZ_BAAAMY010000001.1"/>
</dbReference>
<evidence type="ECO:0000313" key="2">
    <source>
        <dbReference type="Proteomes" id="UP001501612"/>
    </source>
</evidence>
<dbReference type="EMBL" id="BAAAMY010000001">
    <property type="protein sequence ID" value="GAA1907036.1"/>
    <property type="molecule type" value="Genomic_DNA"/>
</dbReference>
<keyword evidence="2" id="KW-1185">Reference proteome</keyword>
<organism evidence="1 2">
    <name type="scientific">Nocardioides lentus</name>
    <dbReference type="NCBI Taxonomy" id="338077"/>
    <lineage>
        <taxon>Bacteria</taxon>
        <taxon>Bacillati</taxon>
        <taxon>Actinomycetota</taxon>
        <taxon>Actinomycetes</taxon>
        <taxon>Propionibacteriales</taxon>
        <taxon>Nocardioidaceae</taxon>
        <taxon>Nocardioides</taxon>
    </lineage>
</organism>
<sequence>MPRPPSRAQAAWFDDWLGPHGTLDRVPPGHEAAVALLHPGTRAARDERFPPYRGPRRGELGAEQKRLLTHLLIAVSGTRSPATSASWEPAPDVWPQPPLDLGLLVRSELDFVLVGGRLGSLVWSTWEPRLRQSQPVSALWPDDHAWCVWSDPRLAYSVLAGSAALCDRAREATSLGVADLRPTRR</sequence>
<protein>
    <submittedName>
        <fullName evidence="1">Uncharacterized protein</fullName>
    </submittedName>
</protein>
<comment type="caution">
    <text evidence="1">The sequence shown here is derived from an EMBL/GenBank/DDBJ whole genome shotgun (WGS) entry which is preliminary data.</text>
</comment>
<proteinExistence type="predicted"/>
<accession>A0ABP5ABD9</accession>